<dbReference type="Pfam" id="PF09375">
    <property type="entry name" value="Peptidase_M75"/>
    <property type="match status" value="1"/>
</dbReference>
<dbReference type="AlphaFoldDB" id="A0A6L6HR20"/>
<evidence type="ECO:0000313" key="8">
    <source>
        <dbReference type="Proteomes" id="UP000481417"/>
    </source>
</evidence>
<dbReference type="InterPro" id="IPR018976">
    <property type="entry name" value="Imelysin-like"/>
</dbReference>
<comment type="similarity">
    <text evidence="2">Belongs to the EfeM/EfeO family.</text>
</comment>
<dbReference type="InterPro" id="IPR028096">
    <property type="entry name" value="EfeO_Cupredoxin"/>
</dbReference>
<feature type="domain" description="Imelysin-like" evidence="5">
    <location>
        <begin position="154"/>
        <end position="382"/>
    </location>
</feature>
<evidence type="ECO:0000256" key="3">
    <source>
        <dbReference type="ARBA" id="ARBA00022729"/>
    </source>
</evidence>
<evidence type="ECO:0000256" key="4">
    <source>
        <dbReference type="SAM" id="Phobius"/>
    </source>
</evidence>
<feature type="domain" description="EfeO-type cupredoxin-like" evidence="6">
    <location>
        <begin position="23"/>
        <end position="129"/>
    </location>
</feature>
<reference evidence="7 8" key="1">
    <citation type="submission" date="2019-11" db="EMBL/GenBank/DDBJ databases">
        <authorList>
            <person name="Lang L."/>
        </authorList>
    </citation>
    <scope>NUCLEOTIDE SEQUENCE [LARGE SCALE GENOMIC DNA]</scope>
    <source>
        <strain evidence="7 8">YIM 132242</strain>
    </source>
</reference>
<dbReference type="NCBIfam" id="NF007697">
    <property type="entry name" value="PRK10378.1"/>
    <property type="match status" value="1"/>
</dbReference>
<keyword evidence="4" id="KW-0812">Transmembrane</keyword>
<name>A0A6L6HR20_9RHOB</name>
<keyword evidence="4" id="KW-1133">Transmembrane helix</keyword>
<gene>
    <name evidence="7" type="primary">efeO</name>
    <name evidence="7" type="ORF">GIY56_10865</name>
</gene>
<comment type="caution">
    <text evidence="7">The sequence shown here is derived from an EMBL/GenBank/DDBJ whole genome shotgun (WGS) entry which is preliminary data.</text>
</comment>
<dbReference type="Gene3D" id="1.20.1420.20">
    <property type="entry name" value="M75 peptidase, HXXE motif"/>
    <property type="match status" value="1"/>
</dbReference>
<dbReference type="InterPro" id="IPR053377">
    <property type="entry name" value="Iron_uptake_EfeM/EfeO"/>
</dbReference>
<keyword evidence="3" id="KW-0732">Signal</keyword>
<dbReference type="Pfam" id="PF13473">
    <property type="entry name" value="Cupredoxin_1"/>
    <property type="match status" value="1"/>
</dbReference>
<keyword evidence="8" id="KW-1185">Reference proteome</keyword>
<dbReference type="RefSeq" id="WP_154764855.1">
    <property type="nucleotide sequence ID" value="NZ_WMBT01000005.1"/>
</dbReference>
<dbReference type="PANTHER" id="PTHR39192:SF1">
    <property type="entry name" value="IRON UPTAKE SYSTEM COMPONENT EFEO"/>
    <property type="match status" value="1"/>
</dbReference>
<dbReference type="InterPro" id="IPR050894">
    <property type="entry name" value="EfeM/EfeO_iron_uptake"/>
</dbReference>
<evidence type="ECO:0000256" key="1">
    <source>
        <dbReference type="ARBA" id="ARBA00004418"/>
    </source>
</evidence>
<dbReference type="PANTHER" id="PTHR39192">
    <property type="entry name" value="IRON UPTAKE SYSTEM COMPONENT EFEO"/>
    <property type="match status" value="1"/>
</dbReference>
<evidence type="ECO:0000256" key="2">
    <source>
        <dbReference type="ARBA" id="ARBA00005989"/>
    </source>
</evidence>
<keyword evidence="4" id="KW-0472">Membrane</keyword>
<dbReference type="GO" id="GO:0042597">
    <property type="term" value="C:periplasmic space"/>
    <property type="evidence" value="ECO:0007669"/>
    <property type="project" value="UniProtKB-SubCell"/>
</dbReference>
<dbReference type="Proteomes" id="UP000481417">
    <property type="component" value="Unassembled WGS sequence"/>
</dbReference>
<organism evidence="7 8">
    <name type="scientific">Paracoccus lichenicola</name>
    <dbReference type="NCBI Taxonomy" id="2665644"/>
    <lineage>
        <taxon>Bacteria</taxon>
        <taxon>Pseudomonadati</taxon>
        <taxon>Pseudomonadota</taxon>
        <taxon>Alphaproteobacteria</taxon>
        <taxon>Rhodobacterales</taxon>
        <taxon>Paracoccaceae</taxon>
        <taxon>Paracoccus</taxon>
    </lineage>
</organism>
<protein>
    <submittedName>
        <fullName evidence="7">Iron uptake system protein EfeO</fullName>
    </submittedName>
</protein>
<evidence type="ECO:0000313" key="7">
    <source>
        <dbReference type="EMBL" id="MTE00792.1"/>
    </source>
</evidence>
<dbReference type="NCBIfam" id="NF041757">
    <property type="entry name" value="EfeO"/>
    <property type="match status" value="1"/>
</dbReference>
<dbReference type="EMBL" id="WMBT01000005">
    <property type="protein sequence ID" value="MTE00792.1"/>
    <property type="molecule type" value="Genomic_DNA"/>
</dbReference>
<sequence length="391" mass="41034">MTDTHPPRTGLGLAVAAAAMLVVAGGGAFWYATQRNAAANPEAPADMTVSVGAETCDPRDITVPGGNRSFRIVNASDRPIEWEILDGVMVVAERENIAPGFRQTLTVQLAPGDYAITCGLLSNPRGTLHVTPSDEAAVAASEVTLRKFLGPLSEYRVYLVLQSAKAVKAAEALREAIAAGDLAAAQAAWKAARIPYRQIEPLASRMADLENAIDPNAVYLAGQEGDPGFTGYHRLEYGLFGQNSTDGLAPVADRLVADLTDLSARLKAVEIDPALLIGLPGAMAGQLATAHVPAGENRYAGNDLDELQASLDGIGKLTGLLRPVLAGVDPGLEGDIGAAQDKAERDLASLKQGDAWPAYDQVTDDRRQQLAGSLTALQTALDRMQPVIGIN</sequence>
<feature type="transmembrane region" description="Helical" evidence="4">
    <location>
        <begin position="12"/>
        <end position="32"/>
    </location>
</feature>
<evidence type="ECO:0000259" key="6">
    <source>
        <dbReference type="Pfam" id="PF13473"/>
    </source>
</evidence>
<proteinExistence type="inferred from homology"/>
<accession>A0A6L6HR20</accession>
<comment type="subcellular location">
    <subcellularLocation>
        <location evidence="1">Periplasm</location>
    </subcellularLocation>
</comment>
<dbReference type="CDD" id="cd14656">
    <property type="entry name" value="Imelysin-like_EfeO"/>
    <property type="match status" value="1"/>
</dbReference>
<dbReference type="InterPro" id="IPR034981">
    <property type="entry name" value="Imelysin-like_EfeO/Algp7"/>
</dbReference>
<evidence type="ECO:0000259" key="5">
    <source>
        <dbReference type="Pfam" id="PF09375"/>
    </source>
</evidence>
<dbReference type="InterPro" id="IPR038352">
    <property type="entry name" value="Imelysin_sf"/>
</dbReference>